<sequence length="49" mass="5474">MLGTITAGLTAFYSFRLISLVFLTVLNGSKSVYFNTHEANLLVIITFLY</sequence>
<feature type="transmembrane region" description="Helical" evidence="1">
    <location>
        <begin position="6"/>
        <end position="26"/>
    </location>
</feature>
<reference evidence="2 3" key="1">
    <citation type="submission" date="2014-04" db="EMBL/GenBank/DDBJ databases">
        <authorList>
            <consortium name="DOE Joint Genome Institute"/>
            <person name="Kuo A."/>
            <person name="Tarkka M."/>
            <person name="Buscot F."/>
            <person name="Kohler A."/>
            <person name="Nagy L.G."/>
            <person name="Floudas D."/>
            <person name="Copeland A."/>
            <person name="Barry K.W."/>
            <person name="Cichocki N."/>
            <person name="Veneault-Fourrey C."/>
            <person name="LaButti K."/>
            <person name="Lindquist E.A."/>
            <person name="Lipzen A."/>
            <person name="Lundell T."/>
            <person name="Morin E."/>
            <person name="Murat C."/>
            <person name="Sun H."/>
            <person name="Tunlid A."/>
            <person name="Henrissat B."/>
            <person name="Grigoriev I.V."/>
            <person name="Hibbett D.S."/>
            <person name="Martin F."/>
            <person name="Nordberg H.P."/>
            <person name="Cantor M.N."/>
            <person name="Hua S.X."/>
        </authorList>
    </citation>
    <scope>NUCLEOTIDE SEQUENCE [LARGE SCALE GENOMIC DNA]</scope>
    <source>
        <strain evidence="2 3">F 1598</strain>
    </source>
</reference>
<name>A0A0C3BIZ9_PILCF</name>
<keyword evidence="3" id="KW-1185">Reference proteome</keyword>
<dbReference type="InParanoid" id="A0A0C3BIZ9"/>
<evidence type="ECO:0000256" key="1">
    <source>
        <dbReference type="SAM" id="Phobius"/>
    </source>
</evidence>
<organism evidence="2 3">
    <name type="scientific">Piloderma croceum (strain F 1598)</name>
    <dbReference type="NCBI Taxonomy" id="765440"/>
    <lineage>
        <taxon>Eukaryota</taxon>
        <taxon>Fungi</taxon>
        <taxon>Dikarya</taxon>
        <taxon>Basidiomycota</taxon>
        <taxon>Agaricomycotina</taxon>
        <taxon>Agaricomycetes</taxon>
        <taxon>Agaricomycetidae</taxon>
        <taxon>Atheliales</taxon>
        <taxon>Atheliaceae</taxon>
        <taxon>Piloderma</taxon>
    </lineage>
</organism>
<keyword evidence="1" id="KW-0812">Transmembrane</keyword>
<gene>
    <name evidence="2" type="ORF">PILCRDRAFT_775560</name>
</gene>
<dbReference type="AlphaFoldDB" id="A0A0C3BIZ9"/>
<keyword evidence="1" id="KW-0472">Membrane</keyword>
<evidence type="ECO:0000313" key="2">
    <source>
        <dbReference type="EMBL" id="KIM86293.1"/>
    </source>
</evidence>
<dbReference type="STRING" id="765440.A0A0C3BIZ9"/>
<dbReference type="OrthoDB" id="2686308at2759"/>
<dbReference type="EMBL" id="KN832982">
    <property type="protein sequence ID" value="KIM86293.1"/>
    <property type="molecule type" value="Genomic_DNA"/>
</dbReference>
<protein>
    <submittedName>
        <fullName evidence="2">Uncharacterized protein</fullName>
    </submittedName>
</protein>
<dbReference type="HOGENOM" id="CLU_3143606_0_0_1"/>
<reference evidence="3" key="2">
    <citation type="submission" date="2015-01" db="EMBL/GenBank/DDBJ databases">
        <title>Evolutionary Origins and Diversification of the Mycorrhizal Mutualists.</title>
        <authorList>
            <consortium name="DOE Joint Genome Institute"/>
            <consortium name="Mycorrhizal Genomics Consortium"/>
            <person name="Kohler A."/>
            <person name="Kuo A."/>
            <person name="Nagy L.G."/>
            <person name="Floudas D."/>
            <person name="Copeland A."/>
            <person name="Barry K.W."/>
            <person name="Cichocki N."/>
            <person name="Veneault-Fourrey C."/>
            <person name="LaButti K."/>
            <person name="Lindquist E.A."/>
            <person name="Lipzen A."/>
            <person name="Lundell T."/>
            <person name="Morin E."/>
            <person name="Murat C."/>
            <person name="Riley R."/>
            <person name="Ohm R."/>
            <person name="Sun H."/>
            <person name="Tunlid A."/>
            <person name="Henrissat B."/>
            <person name="Grigoriev I.V."/>
            <person name="Hibbett D.S."/>
            <person name="Martin F."/>
        </authorList>
    </citation>
    <scope>NUCLEOTIDE SEQUENCE [LARGE SCALE GENOMIC DNA]</scope>
    <source>
        <strain evidence="3">F 1598</strain>
    </source>
</reference>
<evidence type="ECO:0000313" key="3">
    <source>
        <dbReference type="Proteomes" id="UP000054166"/>
    </source>
</evidence>
<accession>A0A0C3BIZ9</accession>
<keyword evidence="1" id="KW-1133">Transmembrane helix</keyword>
<proteinExistence type="predicted"/>
<dbReference type="Proteomes" id="UP000054166">
    <property type="component" value="Unassembled WGS sequence"/>
</dbReference>